<comment type="function">
    <text evidence="1 3">Regulator of type 1 phosphatases which maintains protein phosphatase activity under strict control.</text>
</comment>
<evidence type="ECO:0000313" key="5">
    <source>
        <dbReference type="EMBL" id="OAF59667.1"/>
    </source>
</evidence>
<name>A0A177AC58_9PEZI</name>
<dbReference type="GO" id="GO:0008157">
    <property type="term" value="F:protein phosphatase 1 binding"/>
    <property type="evidence" value="ECO:0007669"/>
    <property type="project" value="TreeGrafter"/>
</dbReference>
<feature type="compositionally biased region" description="Basic residues" evidence="4">
    <location>
        <begin position="130"/>
        <end position="142"/>
    </location>
</feature>
<reference evidence="5" key="1">
    <citation type="submission" date="2016-03" db="EMBL/GenBank/DDBJ databases">
        <title>Updated assembly of Pseudogymnoascus destructans, the fungus causing white-nose syndrome of bats.</title>
        <authorList>
            <person name="Palmer J.M."/>
            <person name="Drees K.P."/>
            <person name="Foster J.T."/>
            <person name="Lindner D.L."/>
        </authorList>
    </citation>
    <scope>NUCLEOTIDE SEQUENCE [LARGE SCALE GENOMIC DNA]</scope>
    <source>
        <strain evidence="5">20631-21</strain>
    </source>
</reference>
<evidence type="ECO:0000256" key="2">
    <source>
        <dbReference type="ARBA" id="ARBA00005605"/>
    </source>
</evidence>
<dbReference type="OrthoDB" id="307488at2759"/>
<feature type="compositionally biased region" description="Low complexity" evidence="4">
    <location>
        <begin position="19"/>
        <end position="50"/>
    </location>
</feature>
<dbReference type="Pfam" id="PF07491">
    <property type="entry name" value="PPI_Ypi1"/>
    <property type="match status" value="1"/>
</dbReference>
<accession>A0A177AC58</accession>
<sequence length="181" mass="19248">MAMPHSGAGDSSTAQRGATAVASSISQTTAVVSSSSQTTTIHSTIHSPSTRQQHPVLRLRGAMRSPGGRSDRRIQWAEDVIDNEGLGRKSSKVCCIYHPPKASIDSSSDESSDSSSSDSDSDDGSARPAGGKRRTNARHKHAHDHDPSGECHHNGKTKKSRRSRSPNAYEKIPKPKESGPA</sequence>
<feature type="compositionally biased region" description="Basic residues" evidence="4">
    <location>
        <begin position="154"/>
        <end position="164"/>
    </location>
</feature>
<dbReference type="eggNOG" id="KOG4102">
    <property type="taxonomic scope" value="Eukaryota"/>
</dbReference>
<evidence type="ECO:0000256" key="3">
    <source>
        <dbReference type="RuleBase" id="RU367162"/>
    </source>
</evidence>
<evidence type="ECO:0000256" key="4">
    <source>
        <dbReference type="SAM" id="MobiDB-lite"/>
    </source>
</evidence>
<dbReference type="GO" id="GO:0004865">
    <property type="term" value="F:protein serine/threonine phosphatase inhibitor activity"/>
    <property type="evidence" value="ECO:0007669"/>
    <property type="project" value="UniProtKB-UniRule"/>
</dbReference>
<dbReference type="AlphaFoldDB" id="A0A177AC58"/>
<dbReference type="InterPro" id="IPR011107">
    <property type="entry name" value="PPI_Ypi1"/>
</dbReference>
<dbReference type="PANTHER" id="PTHR20835:SF0">
    <property type="entry name" value="E3 UBIQUITIN-PROTEIN LIGASE PPP1R11"/>
    <property type="match status" value="1"/>
</dbReference>
<protein>
    <recommendedName>
        <fullName evidence="3">Type 1 phosphatases regulator</fullName>
    </recommendedName>
</protein>
<dbReference type="GeneID" id="36286834"/>
<keyword evidence="3" id="KW-0539">Nucleus</keyword>
<feature type="compositionally biased region" description="Basic and acidic residues" evidence="4">
    <location>
        <begin position="171"/>
        <end position="181"/>
    </location>
</feature>
<dbReference type="VEuPathDB" id="FungiDB:GMDG_02733"/>
<organism evidence="5">
    <name type="scientific">Pseudogymnoascus destructans</name>
    <dbReference type="NCBI Taxonomy" id="655981"/>
    <lineage>
        <taxon>Eukaryota</taxon>
        <taxon>Fungi</taxon>
        <taxon>Dikarya</taxon>
        <taxon>Ascomycota</taxon>
        <taxon>Pezizomycotina</taxon>
        <taxon>Leotiomycetes</taxon>
        <taxon>Thelebolales</taxon>
        <taxon>Thelebolaceae</taxon>
        <taxon>Pseudogymnoascus</taxon>
    </lineage>
</organism>
<proteinExistence type="inferred from homology"/>
<comment type="subcellular location">
    <subcellularLocation>
        <location evidence="3">Nucleus</location>
    </subcellularLocation>
</comment>
<feature type="compositionally biased region" description="Basic and acidic residues" evidence="4">
    <location>
        <begin position="143"/>
        <end position="153"/>
    </location>
</feature>
<gene>
    <name evidence="5" type="primary">YPI1</name>
    <name evidence="5" type="ORF">VC83_03760</name>
</gene>
<comment type="similarity">
    <text evidence="2 3">Belongs to the YPI1 family.</text>
</comment>
<dbReference type="EMBL" id="KV441393">
    <property type="protein sequence ID" value="OAF59667.1"/>
    <property type="molecule type" value="Genomic_DNA"/>
</dbReference>
<dbReference type="RefSeq" id="XP_024324950.1">
    <property type="nucleotide sequence ID" value="XM_024467403.1"/>
</dbReference>
<dbReference type="Proteomes" id="UP000077154">
    <property type="component" value="Unassembled WGS sequence"/>
</dbReference>
<evidence type="ECO:0000256" key="1">
    <source>
        <dbReference type="ARBA" id="ARBA00003401"/>
    </source>
</evidence>
<dbReference type="GO" id="GO:0005634">
    <property type="term" value="C:nucleus"/>
    <property type="evidence" value="ECO:0007669"/>
    <property type="project" value="UniProtKB-SubCell"/>
</dbReference>
<feature type="region of interest" description="Disordered" evidence="4">
    <location>
        <begin position="99"/>
        <end position="181"/>
    </location>
</feature>
<feature type="region of interest" description="Disordered" evidence="4">
    <location>
        <begin position="1"/>
        <end position="83"/>
    </location>
</feature>
<dbReference type="PANTHER" id="PTHR20835">
    <property type="entry name" value="E3 UBIQUITIN-PROTEIN LIGASE PPP1R11-RELATED"/>
    <property type="match status" value="1"/>
</dbReference>